<evidence type="ECO:0000313" key="1">
    <source>
        <dbReference type="EMBL" id="QHT98784.1"/>
    </source>
</evidence>
<proteinExistence type="predicted"/>
<name>A0A6C0IZJ8_9ZZZZ</name>
<evidence type="ECO:0008006" key="2">
    <source>
        <dbReference type="Google" id="ProtNLM"/>
    </source>
</evidence>
<sequence>MWVCFALLSTGGSHSGYYILGGEEHDIHHKYFKYNYGSIGLMDKIFGTNYYI</sequence>
<organism evidence="1">
    <name type="scientific">viral metagenome</name>
    <dbReference type="NCBI Taxonomy" id="1070528"/>
    <lineage>
        <taxon>unclassified sequences</taxon>
        <taxon>metagenomes</taxon>
        <taxon>organismal metagenomes</taxon>
    </lineage>
</organism>
<dbReference type="EMBL" id="MN740296">
    <property type="protein sequence ID" value="QHT98784.1"/>
    <property type="molecule type" value="Genomic_DNA"/>
</dbReference>
<reference evidence="1" key="1">
    <citation type="journal article" date="2020" name="Nature">
        <title>Giant virus diversity and host interactions through global metagenomics.</title>
        <authorList>
            <person name="Schulz F."/>
            <person name="Roux S."/>
            <person name="Paez-Espino D."/>
            <person name="Jungbluth S."/>
            <person name="Walsh D.A."/>
            <person name="Denef V.J."/>
            <person name="McMahon K.D."/>
            <person name="Konstantinidis K.T."/>
            <person name="Eloe-Fadrosh E.A."/>
            <person name="Kyrpides N.C."/>
            <person name="Woyke T."/>
        </authorList>
    </citation>
    <scope>NUCLEOTIDE SEQUENCE</scope>
    <source>
        <strain evidence="1">GVMAG-M-3300025676-16</strain>
    </source>
</reference>
<dbReference type="AlphaFoldDB" id="A0A6C0IZJ8"/>
<protein>
    <recommendedName>
        <fullName evidence="2">Fatty acid hydroxylase domain-containing protein</fullName>
    </recommendedName>
</protein>
<accession>A0A6C0IZJ8</accession>